<evidence type="ECO:0000313" key="5">
    <source>
        <dbReference type="Proteomes" id="UP001501169"/>
    </source>
</evidence>
<dbReference type="Gene3D" id="3.40.50.2300">
    <property type="match status" value="1"/>
</dbReference>
<feature type="domain" description="HDOD" evidence="3">
    <location>
        <begin position="140"/>
        <end position="324"/>
    </location>
</feature>
<dbReference type="Pfam" id="PF00072">
    <property type="entry name" value="Response_reg"/>
    <property type="match status" value="1"/>
</dbReference>
<protein>
    <submittedName>
        <fullName evidence="4">HDOD domain-containing protein</fullName>
    </submittedName>
</protein>
<dbReference type="Proteomes" id="UP001501169">
    <property type="component" value="Unassembled WGS sequence"/>
</dbReference>
<comment type="caution">
    <text evidence="4">The sequence shown here is derived from an EMBL/GenBank/DDBJ whole genome shotgun (WGS) entry which is preliminary data.</text>
</comment>
<gene>
    <name evidence="4" type="ORF">GCM10009098_21080</name>
</gene>
<dbReference type="PIRSF" id="PIRSF036883">
    <property type="entry name" value="RR_HD-GYP_mod"/>
    <property type="match status" value="1"/>
</dbReference>
<feature type="modified residue" description="4-aspartylphosphate" evidence="1">
    <location>
        <position position="55"/>
    </location>
</feature>
<dbReference type="PANTHER" id="PTHR33525">
    <property type="match status" value="1"/>
</dbReference>
<dbReference type="PROSITE" id="PS51833">
    <property type="entry name" value="HDOD"/>
    <property type="match status" value="1"/>
</dbReference>
<sequence length="370" mass="41583">MFNVLFIDDDSSMLHALQRMAKRLKPEWNFLAEQDASRWNKLLTEQIKLDLVICDYQMPNMNGVKVLAEVSQTQPSAIRALLTGDPTEEVILTSGKIAHFILSKPFNEQDIVYLFTCIERIHALPFSNSVREILIASSSLLPQPDLVKQVRVILENDKFRVSDIIAVISHDPLIVARILQLSNSAFFGFNKSTLSIEEAVKRLGVRLTCNIISAIAVEQATAALLERAEHIRINEHAFSVASYTKRLGELLDLSKGVQEELFATALLSAIGELVISTSIWQGKYANTFADWPRYKLTAAVSAYFLTSWGYSEQVCQTLLWSAAPNWVYSRQNLSLLLFLAKCAAENNGKIPPNVLDLFSDPQLRQQLQEL</sequence>
<keyword evidence="1" id="KW-0597">Phosphoprotein</keyword>
<reference evidence="4 5" key="1">
    <citation type="journal article" date="2019" name="Int. J. Syst. Evol. Microbiol.">
        <title>The Global Catalogue of Microorganisms (GCM) 10K type strain sequencing project: providing services to taxonomists for standard genome sequencing and annotation.</title>
        <authorList>
            <consortium name="The Broad Institute Genomics Platform"/>
            <consortium name="The Broad Institute Genome Sequencing Center for Infectious Disease"/>
            <person name="Wu L."/>
            <person name="Ma J."/>
        </authorList>
    </citation>
    <scope>NUCLEOTIDE SEQUENCE [LARGE SCALE GENOMIC DNA]</scope>
    <source>
        <strain evidence="4 5">JCM 14331</strain>
    </source>
</reference>
<dbReference type="InterPro" id="IPR001789">
    <property type="entry name" value="Sig_transdc_resp-reg_receiver"/>
</dbReference>
<evidence type="ECO:0000256" key="1">
    <source>
        <dbReference type="PROSITE-ProRule" id="PRU00169"/>
    </source>
</evidence>
<feature type="domain" description="Response regulatory" evidence="2">
    <location>
        <begin position="3"/>
        <end position="119"/>
    </location>
</feature>
<dbReference type="Gene3D" id="1.10.3210.10">
    <property type="entry name" value="Hypothetical protein af1432"/>
    <property type="match status" value="1"/>
</dbReference>
<evidence type="ECO:0000313" key="4">
    <source>
        <dbReference type="EMBL" id="GAA0553155.1"/>
    </source>
</evidence>
<dbReference type="SUPFAM" id="SSF52172">
    <property type="entry name" value="CheY-like"/>
    <property type="match status" value="1"/>
</dbReference>
<evidence type="ECO:0000259" key="2">
    <source>
        <dbReference type="PROSITE" id="PS50110"/>
    </source>
</evidence>
<organism evidence="4 5">
    <name type="scientific">Rheinheimera aquimaris</name>
    <dbReference type="NCBI Taxonomy" id="412437"/>
    <lineage>
        <taxon>Bacteria</taxon>
        <taxon>Pseudomonadati</taxon>
        <taxon>Pseudomonadota</taxon>
        <taxon>Gammaproteobacteria</taxon>
        <taxon>Chromatiales</taxon>
        <taxon>Chromatiaceae</taxon>
        <taxon>Rheinheimera</taxon>
    </lineage>
</organism>
<dbReference type="InterPro" id="IPR014626">
    <property type="entry name" value="Sig_transdc_resp-reg_put"/>
</dbReference>
<dbReference type="PANTHER" id="PTHR33525:SF5">
    <property type="entry name" value="TWO COMPONENT SIGNAL TRANSDUCTION SYSTEM RESPONSE REGULATOR"/>
    <property type="match status" value="1"/>
</dbReference>
<accession>A0ABN1DV90</accession>
<dbReference type="EMBL" id="BAAAEO010000003">
    <property type="protein sequence ID" value="GAA0553155.1"/>
    <property type="molecule type" value="Genomic_DNA"/>
</dbReference>
<dbReference type="PROSITE" id="PS50110">
    <property type="entry name" value="RESPONSE_REGULATORY"/>
    <property type="match status" value="1"/>
</dbReference>
<dbReference type="InterPro" id="IPR052340">
    <property type="entry name" value="RNase_Y/CdgJ"/>
</dbReference>
<dbReference type="SMART" id="SM00448">
    <property type="entry name" value="REC"/>
    <property type="match status" value="1"/>
</dbReference>
<name>A0ABN1DV90_9GAMM</name>
<dbReference type="RefSeq" id="WP_226767101.1">
    <property type="nucleotide sequence ID" value="NZ_BAAAEO010000003.1"/>
</dbReference>
<evidence type="ECO:0000259" key="3">
    <source>
        <dbReference type="PROSITE" id="PS51833"/>
    </source>
</evidence>
<proteinExistence type="predicted"/>
<keyword evidence="5" id="KW-1185">Reference proteome</keyword>
<dbReference type="InterPro" id="IPR013976">
    <property type="entry name" value="HDOD"/>
</dbReference>
<dbReference type="InterPro" id="IPR011006">
    <property type="entry name" value="CheY-like_superfamily"/>
</dbReference>
<dbReference type="SUPFAM" id="SSF109604">
    <property type="entry name" value="HD-domain/PDEase-like"/>
    <property type="match status" value="1"/>
</dbReference>
<dbReference type="Pfam" id="PF08668">
    <property type="entry name" value="HDOD"/>
    <property type="match status" value="1"/>
</dbReference>